<feature type="non-terminal residue" evidence="4">
    <location>
        <position position="1"/>
    </location>
</feature>
<proteinExistence type="predicted"/>
<evidence type="ECO:0000256" key="1">
    <source>
        <dbReference type="ARBA" id="ARBA00004613"/>
    </source>
</evidence>
<dbReference type="PANTHER" id="PTHR11475:SF4">
    <property type="entry name" value="CHORION PEROXIDASE"/>
    <property type="match status" value="1"/>
</dbReference>
<comment type="subcellular location">
    <subcellularLocation>
        <location evidence="1">Secreted</location>
    </subcellularLocation>
</comment>
<dbReference type="InterPro" id="IPR019791">
    <property type="entry name" value="Haem_peroxidase_animal"/>
</dbReference>
<accession>A0A0B7C2W3</accession>
<reference evidence="4" key="1">
    <citation type="submission" date="2014-12" db="EMBL/GenBank/DDBJ databases">
        <title>Insight into the proteome of Arion vulgaris.</title>
        <authorList>
            <person name="Aradska J."/>
            <person name="Bulat T."/>
            <person name="Smidak R."/>
            <person name="Sarate P."/>
            <person name="Gangsoo J."/>
            <person name="Sialana F."/>
            <person name="Bilban M."/>
            <person name="Lubec G."/>
        </authorList>
    </citation>
    <scope>NUCLEOTIDE SEQUENCE</scope>
    <source>
        <tissue evidence="4">Skin</tissue>
    </source>
</reference>
<dbReference type="Gene3D" id="1.10.640.10">
    <property type="entry name" value="Haem peroxidase domain superfamily, animal type"/>
    <property type="match status" value="1"/>
</dbReference>
<evidence type="ECO:0000256" key="3">
    <source>
        <dbReference type="ARBA" id="ARBA00023180"/>
    </source>
</evidence>
<dbReference type="GO" id="GO:0006979">
    <property type="term" value="P:response to oxidative stress"/>
    <property type="evidence" value="ECO:0007669"/>
    <property type="project" value="InterPro"/>
</dbReference>
<dbReference type="InterPro" id="IPR037120">
    <property type="entry name" value="Haem_peroxidase_sf_animal"/>
</dbReference>
<dbReference type="GO" id="GO:0020037">
    <property type="term" value="F:heme binding"/>
    <property type="evidence" value="ECO:0007669"/>
    <property type="project" value="InterPro"/>
</dbReference>
<feature type="non-terminal residue" evidence="4">
    <location>
        <position position="119"/>
    </location>
</feature>
<keyword evidence="3" id="KW-0325">Glycoprotein</keyword>
<sequence>ERLRGIEGINLFTLPTCLRNGLYESIRDIDIFLGGIYETPLTGAIMGPTFACITGEQFYRLKHGDRFFYQTPDRSVGFTPAQLANIEETAKLSSILCRNTIINEMQPQALDSRRAIDNQ</sequence>
<keyword evidence="2" id="KW-0964">Secreted</keyword>
<name>A0A0B7C2W3_9EUPU</name>
<dbReference type="GO" id="GO:0005576">
    <property type="term" value="C:extracellular region"/>
    <property type="evidence" value="ECO:0007669"/>
    <property type="project" value="UniProtKB-SubCell"/>
</dbReference>
<gene>
    <name evidence="4" type="primary">ORF219610</name>
</gene>
<evidence type="ECO:0000256" key="2">
    <source>
        <dbReference type="ARBA" id="ARBA00022525"/>
    </source>
</evidence>
<organism evidence="4">
    <name type="scientific">Arion vulgaris</name>
    <dbReference type="NCBI Taxonomy" id="1028688"/>
    <lineage>
        <taxon>Eukaryota</taxon>
        <taxon>Metazoa</taxon>
        <taxon>Spiralia</taxon>
        <taxon>Lophotrochozoa</taxon>
        <taxon>Mollusca</taxon>
        <taxon>Gastropoda</taxon>
        <taxon>Heterobranchia</taxon>
        <taxon>Euthyneura</taxon>
        <taxon>Panpulmonata</taxon>
        <taxon>Eupulmonata</taxon>
        <taxon>Stylommatophora</taxon>
        <taxon>Helicina</taxon>
        <taxon>Arionoidea</taxon>
        <taxon>Arionidae</taxon>
        <taxon>Arion</taxon>
    </lineage>
</organism>
<dbReference type="InterPro" id="IPR010255">
    <property type="entry name" value="Haem_peroxidase_sf"/>
</dbReference>
<protein>
    <recommendedName>
        <fullName evidence="5">Peroxidase</fullName>
    </recommendedName>
</protein>
<dbReference type="PROSITE" id="PS50292">
    <property type="entry name" value="PEROXIDASE_3"/>
    <property type="match status" value="1"/>
</dbReference>
<dbReference type="EMBL" id="HACG01051919">
    <property type="protein sequence ID" value="CEK98790.1"/>
    <property type="molecule type" value="Transcribed_RNA"/>
</dbReference>
<dbReference type="AlphaFoldDB" id="A0A0B7C2W3"/>
<dbReference type="Pfam" id="PF03098">
    <property type="entry name" value="An_peroxidase"/>
    <property type="match status" value="1"/>
</dbReference>
<dbReference type="PANTHER" id="PTHR11475">
    <property type="entry name" value="OXIDASE/PEROXIDASE"/>
    <property type="match status" value="1"/>
</dbReference>
<dbReference type="GO" id="GO:0004601">
    <property type="term" value="F:peroxidase activity"/>
    <property type="evidence" value="ECO:0007669"/>
    <property type="project" value="InterPro"/>
</dbReference>
<evidence type="ECO:0008006" key="5">
    <source>
        <dbReference type="Google" id="ProtNLM"/>
    </source>
</evidence>
<evidence type="ECO:0000313" key="4">
    <source>
        <dbReference type="EMBL" id="CEK98790.1"/>
    </source>
</evidence>
<dbReference type="SUPFAM" id="SSF48113">
    <property type="entry name" value="Heme-dependent peroxidases"/>
    <property type="match status" value="1"/>
</dbReference>